<dbReference type="EMBL" id="VWSF01000042">
    <property type="protein sequence ID" value="KAA5538688.1"/>
    <property type="molecule type" value="Genomic_DNA"/>
</dbReference>
<comment type="caution">
    <text evidence="2">The sequence shown here is derived from an EMBL/GenBank/DDBJ whole genome shotgun (WGS) entry which is preliminary data.</text>
</comment>
<evidence type="ECO:0000313" key="3">
    <source>
        <dbReference type="Proteomes" id="UP000323426"/>
    </source>
</evidence>
<protein>
    <submittedName>
        <fullName evidence="2">Peptidoglycan-binding protein</fullName>
    </submittedName>
</protein>
<evidence type="ECO:0000313" key="2">
    <source>
        <dbReference type="EMBL" id="KAA5538688.1"/>
    </source>
</evidence>
<sequence length="63" mass="6808">TLRRGASGELVKLFQVKIRVEADGNFGPKTEAALRAFQRERNLVADGIVGPKTWLLIDAVGSA</sequence>
<dbReference type="AlphaFoldDB" id="A0A5M6CTR1"/>
<reference evidence="2 3" key="1">
    <citation type="submission" date="2019-09" db="EMBL/GenBank/DDBJ databases">
        <title>Genome sequence and assembly of Adhaeribacter sp.</title>
        <authorList>
            <person name="Chhetri G."/>
        </authorList>
    </citation>
    <scope>NUCLEOTIDE SEQUENCE [LARGE SCALE GENOMIC DNA]</scope>
    <source>
        <strain evidence="2 3">DK36</strain>
    </source>
</reference>
<gene>
    <name evidence="2" type="ORF">F0145_25775</name>
</gene>
<name>A0A5M6CTR1_9BACT</name>
<keyword evidence="3" id="KW-1185">Reference proteome</keyword>
<dbReference type="SUPFAM" id="SSF47090">
    <property type="entry name" value="PGBD-like"/>
    <property type="match status" value="1"/>
</dbReference>
<dbReference type="InterPro" id="IPR036365">
    <property type="entry name" value="PGBD-like_sf"/>
</dbReference>
<proteinExistence type="predicted"/>
<feature type="domain" description="Peptidoglycan binding-like" evidence="1">
    <location>
        <begin position="20"/>
        <end position="54"/>
    </location>
</feature>
<organism evidence="2 3">
    <name type="scientific">Adhaeribacter rhizoryzae</name>
    <dbReference type="NCBI Taxonomy" id="2607907"/>
    <lineage>
        <taxon>Bacteria</taxon>
        <taxon>Pseudomonadati</taxon>
        <taxon>Bacteroidota</taxon>
        <taxon>Cytophagia</taxon>
        <taxon>Cytophagales</taxon>
        <taxon>Hymenobacteraceae</taxon>
        <taxon>Adhaeribacter</taxon>
    </lineage>
</organism>
<dbReference type="Gene3D" id="1.10.101.10">
    <property type="entry name" value="PGBD-like superfamily/PGBD"/>
    <property type="match status" value="1"/>
</dbReference>
<feature type="non-terminal residue" evidence="2">
    <location>
        <position position="1"/>
    </location>
</feature>
<dbReference type="InterPro" id="IPR002477">
    <property type="entry name" value="Peptidoglycan-bd-like"/>
</dbReference>
<dbReference type="Proteomes" id="UP000323426">
    <property type="component" value="Unassembled WGS sequence"/>
</dbReference>
<dbReference type="RefSeq" id="WP_150093541.1">
    <property type="nucleotide sequence ID" value="NZ_VWSF01000042.1"/>
</dbReference>
<dbReference type="Pfam" id="PF01471">
    <property type="entry name" value="PG_binding_1"/>
    <property type="match status" value="1"/>
</dbReference>
<accession>A0A5M6CTR1</accession>
<dbReference type="InterPro" id="IPR036366">
    <property type="entry name" value="PGBDSf"/>
</dbReference>
<evidence type="ECO:0000259" key="1">
    <source>
        <dbReference type="Pfam" id="PF01471"/>
    </source>
</evidence>